<dbReference type="PANTHER" id="PTHR46825">
    <property type="entry name" value="D-ALANYL-D-ALANINE-CARBOXYPEPTIDASE/ENDOPEPTIDASE AMPH"/>
    <property type="match status" value="1"/>
</dbReference>
<dbReference type="SUPFAM" id="SSF56601">
    <property type="entry name" value="beta-lactamase/transpeptidase-like"/>
    <property type="match status" value="1"/>
</dbReference>
<protein>
    <submittedName>
        <fullName evidence="3">Serine hydrolase</fullName>
    </submittedName>
</protein>
<name>A0A428Y392_KIBAR</name>
<dbReference type="PANTHER" id="PTHR46825:SF7">
    <property type="entry name" value="D-ALANYL-D-ALANINE CARBOXYPEPTIDASE"/>
    <property type="match status" value="1"/>
</dbReference>
<accession>A0A428Y392</accession>
<proteinExistence type="predicted"/>
<feature type="region of interest" description="Disordered" evidence="1">
    <location>
        <begin position="1"/>
        <end position="23"/>
    </location>
</feature>
<organism evidence="3 4">
    <name type="scientific">Kibdelosporangium aridum</name>
    <dbReference type="NCBI Taxonomy" id="2030"/>
    <lineage>
        <taxon>Bacteria</taxon>
        <taxon>Bacillati</taxon>
        <taxon>Actinomycetota</taxon>
        <taxon>Actinomycetes</taxon>
        <taxon>Pseudonocardiales</taxon>
        <taxon>Pseudonocardiaceae</taxon>
        <taxon>Kibdelosporangium</taxon>
    </lineage>
</organism>
<dbReference type="AlphaFoldDB" id="A0A428Y392"/>
<dbReference type="Proteomes" id="UP000287547">
    <property type="component" value="Unassembled WGS sequence"/>
</dbReference>
<gene>
    <name evidence="3" type="ORF">DMH04_53160</name>
</gene>
<evidence type="ECO:0000313" key="3">
    <source>
        <dbReference type="EMBL" id="RSM61988.1"/>
    </source>
</evidence>
<dbReference type="GO" id="GO:0016787">
    <property type="term" value="F:hydrolase activity"/>
    <property type="evidence" value="ECO:0007669"/>
    <property type="project" value="UniProtKB-KW"/>
</dbReference>
<dbReference type="EMBL" id="QHKI01000109">
    <property type="protein sequence ID" value="RSM61988.1"/>
    <property type="molecule type" value="Genomic_DNA"/>
</dbReference>
<comment type="caution">
    <text evidence="3">The sequence shown here is derived from an EMBL/GenBank/DDBJ whole genome shotgun (WGS) entry which is preliminary data.</text>
</comment>
<dbReference type="Pfam" id="PF00144">
    <property type="entry name" value="Beta-lactamase"/>
    <property type="match status" value="1"/>
</dbReference>
<feature type="domain" description="Beta-lactamase-related" evidence="2">
    <location>
        <begin position="17"/>
        <end position="204"/>
    </location>
</feature>
<dbReference type="InterPro" id="IPR001466">
    <property type="entry name" value="Beta-lactam-related"/>
</dbReference>
<dbReference type="Gene3D" id="3.40.710.10">
    <property type="entry name" value="DD-peptidase/beta-lactamase superfamily"/>
    <property type="match status" value="1"/>
</dbReference>
<evidence type="ECO:0000256" key="1">
    <source>
        <dbReference type="SAM" id="MobiDB-lite"/>
    </source>
</evidence>
<sequence length="242" mass="26395">MVAIALRRQPSFPPADKNDPEPAWEYSNTNYVVASMVIEAVTGRDWRTVVDERILQPLRLTDTYAPGDDPRLPEPHAHTYKRFPESRDTWTDTTVRNMSSVGAAGEMISTKRDLNHFMTALLGGELLPPRQLAQMQHTVPVSGDLQEMLPGARYGLSLLEQPLTCGGRQWNLAGQVVGGDTLVGQSADGGESVVISATGMGGPEQLTKGQQSPQRLLDRTLCDNAIREPGCAGREPVGRRPP</sequence>
<dbReference type="InterPro" id="IPR050491">
    <property type="entry name" value="AmpC-like"/>
</dbReference>
<evidence type="ECO:0000313" key="4">
    <source>
        <dbReference type="Proteomes" id="UP000287547"/>
    </source>
</evidence>
<keyword evidence="3" id="KW-0378">Hydrolase</keyword>
<evidence type="ECO:0000259" key="2">
    <source>
        <dbReference type="Pfam" id="PF00144"/>
    </source>
</evidence>
<dbReference type="InterPro" id="IPR012338">
    <property type="entry name" value="Beta-lactam/transpept-like"/>
</dbReference>
<reference evidence="3 4" key="1">
    <citation type="submission" date="2018-05" db="EMBL/GenBank/DDBJ databases">
        <title>Evolution of GPA BGCs.</title>
        <authorList>
            <person name="Waglechner N."/>
            <person name="Wright G.D."/>
        </authorList>
    </citation>
    <scope>NUCLEOTIDE SEQUENCE [LARGE SCALE GENOMIC DNA]</scope>
    <source>
        <strain evidence="3 4">A82846</strain>
    </source>
</reference>